<dbReference type="STRING" id="1445577.A0A010Q2V7"/>
<dbReference type="EMBL" id="JARH01001008">
    <property type="protein sequence ID" value="EXF74177.1"/>
    <property type="molecule type" value="Genomic_DNA"/>
</dbReference>
<dbReference type="AlphaFoldDB" id="A0A010Q2V7"/>
<organism evidence="2 3">
    <name type="scientific">Colletotrichum fioriniae PJ7</name>
    <dbReference type="NCBI Taxonomy" id="1445577"/>
    <lineage>
        <taxon>Eukaryota</taxon>
        <taxon>Fungi</taxon>
        <taxon>Dikarya</taxon>
        <taxon>Ascomycota</taxon>
        <taxon>Pezizomycotina</taxon>
        <taxon>Sordariomycetes</taxon>
        <taxon>Hypocreomycetidae</taxon>
        <taxon>Glomerellales</taxon>
        <taxon>Glomerellaceae</taxon>
        <taxon>Colletotrichum</taxon>
        <taxon>Colletotrichum acutatum species complex</taxon>
    </lineage>
</organism>
<evidence type="ECO:0000259" key="1">
    <source>
        <dbReference type="Pfam" id="PF13577"/>
    </source>
</evidence>
<dbReference type="OrthoDB" id="2533647at2759"/>
<dbReference type="HOGENOM" id="CLU_067875_0_0_1"/>
<dbReference type="Proteomes" id="UP000020467">
    <property type="component" value="Unassembled WGS sequence"/>
</dbReference>
<dbReference type="InterPro" id="IPR032710">
    <property type="entry name" value="NTF2-like_dom_sf"/>
</dbReference>
<protein>
    <submittedName>
        <fullName evidence="2">Catabolic 3-dehydroquinase</fullName>
    </submittedName>
</protein>
<dbReference type="Pfam" id="PF13577">
    <property type="entry name" value="SnoaL_4"/>
    <property type="match status" value="1"/>
</dbReference>
<comment type="caution">
    <text evidence="2">The sequence shown here is derived from an EMBL/GenBank/DDBJ whole genome shotgun (WGS) entry which is preliminary data.</text>
</comment>
<feature type="domain" description="SnoaL-like" evidence="1">
    <location>
        <begin position="18"/>
        <end position="133"/>
    </location>
</feature>
<evidence type="ECO:0000313" key="3">
    <source>
        <dbReference type="Proteomes" id="UP000020467"/>
    </source>
</evidence>
<reference evidence="2 3" key="1">
    <citation type="submission" date="2014-02" db="EMBL/GenBank/DDBJ databases">
        <title>The genome sequence of Colletotrichum fioriniae PJ7.</title>
        <authorList>
            <person name="Baroncelli R."/>
            <person name="Thon M.R."/>
        </authorList>
    </citation>
    <scope>NUCLEOTIDE SEQUENCE [LARGE SCALE GENOMIC DNA]</scope>
    <source>
        <strain evidence="2 3">PJ7</strain>
    </source>
</reference>
<gene>
    <name evidence="2" type="ORF">CFIO01_07827</name>
</gene>
<keyword evidence="3" id="KW-1185">Reference proteome</keyword>
<sequence>MTDLHTRQFSHIGGTSTDLLDRLAVSELCKGWPVYRDASEWANYRSLFTKDAYVWTTWSGAQPIDDFIRISVAGKSSGAFIMHRECGTLVELNPGTGRAVGKMKATITQRFKHPDGYEYDVDCDCRFLFFYEKAKEERGDGQINWKAAYVKLVYEKDKIVPVDGKQAPVFADEDLAKYPAGYKYLGAAQSTLGYEIDIKLVTGGDVRACNKMYQSMERWPEGGNGSVGLFET</sequence>
<proteinExistence type="predicted"/>
<dbReference type="SUPFAM" id="SSF54427">
    <property type="entry name" value="NTF2-like"/>
    <property type="match status" value="1"/>
</dbReference>
<accession>A0A010Q2V7</accession>
<dbReference type="InterPro" id="IPR037401">
    <property type="entry name" value="SnoaL-like"/>
</dbReference>
<name>A0A010Q2V7_9PEZI</name>
<dbReference type="eggNOG" id="ENOG502S2GX">
    <property type="taxonomic scope" value="Eukaryota"/>
</dbReference>
<evidence type="ECO:0000313" key="2">
    <source>
        <dbReference type="EMBL" id="EXF74177.1"/>
    </source>
</evidence>
<dbReference type="KEGG" id="cfj:CFIO01_07827"/>
<dbReference type="Gene3D" id="3.10.450.50">
    <property type="match status" value="1"/>
</dbReference>